<dbReference type="InterPro" id="IPR056358">
    <property type="entry name" value="APC4_C"/>
</dbReference>
<dbReference type="RefSeq" id="XP_055862632.1">
    <property type="nucleotide sequence ID" value="XM_056006657.1"/>
</dbReference>
<dbReference type="InterPro" id="IPR024977">
    <property type="entry name" value="Apc4-like_WD40_dom"/>
</dbReference>
<evidence type="ECO:0000256" key="5">
    <source>
        <dbReference type="ARBA" id="ARBA00023306"/>
    </source>
</evidence>
<dbReference type="Gene3D" id="2.130.10.10">
    <property type="entry name" value="YVTN repeat-like/Quinoprotein amine dehydrogenase"/>
    <property type="match status" value="1"/>
</dbReference>
<proteinExistence type="predicted"/>
<dbReference type="InterPro" id="IPR015943">
    <property type="entry name" value="WD40/YVTN_repeat-like_dom_sf"/>
</dbReference>
<dbReference type="OrthoDB" id="2110451at2759"/>
<dbReference type="Pfam" id="PF12896">
    <property type="entry name" value="ANAPC4"/>
    <property type="match status" value="1"/>
</dbReference>
<dbReference type="GO" id="GO:0031145">
    <property type="term" value="P:anaphase-promoting complex-dependent catabolic process"/>
    <property type="evidence" value="ECO:0007669"/>
    <property type="project" value="InterPro"/>
</dbReference>
<evidence type="ECO:0000256" key="1">
    <source>
        <dbReference type="ARBA" id="ARBA00016067"/>
    </source>
</evidence>
<evidence type="ECO:0000259" key="9">
    <source>
        <dbReference type="Pfam" id="PF23405"/>
    </source>
</evidence>
<evidence type="ECO:0000313" key="12">
    <source>
        <dbReference type="RefSeq" id="XP_055862628.1"/>
    </source>
</evidence>
<dbReference type="RefSeq" id="XP_055862628.1">
    <property type="nucleotide sequence ID" value="XM_056006653.1"/>
</dbReference>
<dbReference type="PANTHER" id="PTHR13260:SF0">
    <property type="entry name" value="ANAPHASE-PROMOTING COMPLEX SUBUNIT 4"/>
    <property type="match status" value="1"/>
</dbReference>
<evidence type="ECO:0000313" key="13">
    <source>
        <dbReference type="RefSeq" id="XP_055862632.1"/>
    </source>
</evidence>
<keyword evidence="4" id="KW-0833">Ubl conjugation pathway</keyword>
<dbReference type="GO" id="GO:0034399">
    <property type="term" value="C:nuclear periphery"/>
    <property type="evidence" value="ECO:0007669"/>
    <property type="project" value="TreeGrafter"/>
</dbReference>
<dbReference type="GO" id="GO:0005680">
    <property type="term" value="C:anaphase-promoting complex"/>
    <property type="evidence" value="ECO:0007669"/>
    <property type="project" value="InterPro"/>
</dbReference>
<dbReference type="AlphaFoldDB" id="A0A9W2YIN5"/>
<dbReference type="GeneID" id="106050606"/>
<dbReference type="OMA" id="HCKLFVP"/>
<organism evidence="10 12">
    <name type="scientific">Biomphalaria glabrata</name>
    <name type="common">Bloodfluke planorb</name>
    <name type="synonym">Freshwater snail</name>
    <dbReference type="NCBI Taxonomy" id="6526"/>
    <lineage>
        <taxon>Eukaryota</taxon>
        <taxon>Metazoa</taxon>
        <taxon>Spiralia</taxon>
        <taxon>Lophotrochozoa</taxon>
        <taxon>Mollusca</taxon>
        <taxon>Gastropoda</taxon>
        <taxon>Heterobranchia</taxon>
        <taxon>Euthyneura</taxon>
        <taxon>Panpulmonata</taxon>
        <taxon>Hygrophila</taxon>
        <taxon>Lymnaeoidea</taxon>
        <taxon>Planorbidae</taxon>
        <taxon>Biomphalaria</taxon>
    </lineage>
</organism>
<name>A0A9W2YIN5_BIOGL</name>
<evidence type="ECO:0000259" key="8">
    <source>
        <dbReference type="Pfam" id="PF12896"/>
    </source>
</evidence>
<feature type="domain" description="Anaphase-promoting complex subunit 4 long" evidence="8">
    <location>
        <begin position="238"/>
        <end position="436"/>
    </location>
</feature>
<keyword evidence="2" id="KW-0132">Cell division</keyword>
<evidence type="ECO:0000313" key="10">
    <source>
        <dbReference type="Proteomes" id="UP001165740"/>
    </source>
</evidence>
<feature type="region of interest" description="Disordered" evidence="6">
    <location>
        <begin position="755"/>
        <end position="802"/>
    </location>
</feature>
<evidence type="ECO:0000256" key="6">
    <source>
        <dbReference type="SAM" id="MobiDB-lite"/>
    </source>
</evidence>
<keyword evidence="5" id="KW-0131">Cell cycle</keyword>
<feature type="compositionally biased region" description="Acidic residues" evidence="6">
    <location>
        <begin position="755"/>
        <end position="774"/>
    </location>
</feature>
<dbReference type="RefSeq" id="XP_055862622.1">
    <property type="nucleotide sequence ID" value="XM_056006647.1"/>
</dbReference>
<sequence length="802" mass="90389">MSEEIKKFKLRDEKHVVAEIEIMAWSPTMDLLALANVNGEVFVNRLSWQRVWSLAPPSDGDRAGGLAWRPDGKVIAVGYKSGVIRICDVEKGDLVYVGLVKGGVTYLEWMQQSKHMCEGPDLYVEDNTSKYLPTAQQVHSLYTDNSLSKDHSTLEAHERFRSLTSQKELNLFIVGTDINEVNLFSYGAFPTGVMNVSIDGVSEKQVVDSAVVSPDLSYLSVVIKSTNSSGYTSYWTKSFHTSLLLARHREIQILASKYIMIASAQKELEVIIEQMFEAWEEILREMDSKLLKFAESKKKSQDTSVTNDFLQLLLTGTTSLELQSFLLQDLTDKGLKKLGFSIENSYSNIQKLVVKQLQRVCHNITSHLSDLYGMSQWYDKYGVLGLNPTAVHSAVQTAGAFAVKASELQQVIDTSIKNFKAFFRWLYIAILRLSSDNPPADVNRMTQHDVKFVADFLRDNFSHLVGEDKNSEDESASNAVKSSKHGFRLEKVGQYLKKEDLVQPPNYSENPWTQFLDSTTFHKDSKILYPLMHGKSIVQGKALLDQAIAHAVLEPAHAIGDSMKLHMTYQLFVTKTSEPESPPSKVCQLTDEEKGMMWVAYAKQQFPCDKVYLLRYSLPQPSELQVVSVCVGKFAENPDEQSDRPSCERHQFLDFAVFNSQTLTLMLKEDGEDDLTLLVQLNLTLVEAEHFTRVHPDAFKPDLQVKTVDVGPLLAKASVNYQTNSMGQTIAVGGIRTTASMLLRSQRRIRLFLLEDSEGNDEDDEDECPDDSTQQEDSAADSFRVDKEDRCEDEDKENTMVD</sequence>
<keyword evidence="3" id="KW-0498">Mitosis</keyword>
<gene>
    <name evidence="11 12 13 14" type="primary">LOC106050606</name>
</gene>
<feature type="domain" description="Anaphase-promoting complex subunit 4 C-terminal half WD40" evidence="9">
    <location>
        <begin position="591"/>
        <end position="752"/>
    </location>
</feature>
<dbReference type="Pfam" id="PF12894">
    <property type="entry name" value="ANAPC4_WD40"/>
    <property type="match status" value="1"/>
</dbReference>
<dbReference type="InterPro" id="IPR024790">
    <property type="entry name" value="APC4_long_dom"/>
</dbReference>
<feature type="domain" description="Anaphase-promoting complex subunit 4-like WD40" evidence="7">
    <location>
        <begin position="23"/>
        <end position="111"/>
    </location>
</feature>
<dbReference type="Proteomes" id="UP001165740">
    <property type="component" value="Chromosome 1"/>
</dbReference>
<keyword evidence="10" id="KW-1185">Reference proteome</keyword>
<reference evidence="11 12" key="1">
    <citation type="submission" date="2025-04" db="UniProtKB">
        <authorList>
            <consortium name="RefSeq"/>
        </authorList>
    </citation>
    <scope>IDENTIFICATION</scope>
</reference>
<evidence type="ECO:0000256" key="3">
    <source>
        <dbReference type="ARBA" id="ARBA00022776"/>
    </source>
</evidence>
<dbReference type="GO" id="GO:0051301">
    <property type="term" value="P:cell division"/>
    <property type="evidence" value="ECO:0007669"/>
    <property type="project" value="UniProtKB-KW"/>
</dbReference>
<dbReference type="InterPro" id="IPR024789">
    <property type="entry name" value="APC4"/>
</dbReference>
<evidence type="ECO:0000256" key="4">
    <source>
        <dbReference type="ARBA" id="ARBA00022786"/>
    </source>
</evidence>
<dbReference type="PANTHER" id="PTHR13260">
    <property type="entry name" value="ANAPHASE PROMOTING COMPLEX SUBUNIT 4 APC4"/>
    <property type="match status" value="1"/>
</dbReference>
<evidence type="ECO:0000313" key="11">
    <source>
        <dbReference type="RefSeq" id="XP_055862622.1"/>
    </source>
</evidence>
<evidence type="ECO:0000256" key="2">
    <source>
        <dbReference type="ARBA" id="ARBA00022618"/>
    </source>
</evidence>
<evidence type="ECO:0000313" key="14">
    <source>
        <dbReference type="RefSeq" id="XP_055862638.1"/>
    </source>
</evidence>
<evidence type="ECO:0000259" key="7">
    <source>
        <dbReference type="Pfam" id="PF12894"/>
    </source>
</evidence>
<dbReference type="InterPro" id="IPR036322">
    <property type="entry name" value="WD40_repeat_dom_sf"/>
</dbReference>
<dbReference type="Pfam" id="PF23405">
    <property type="entry name" value="WD40_APC4_C-half"/>
    <property type="match status" value="1"/>
</dbReference>
<protein>
    <recommendedName>
        <fullName evidence="1">Anaphase-promoting complex subunit 4</fullName>
    </recommendedName>
</protein>
<dbReference type="GO" id="GO:0070979">
    <property type="term" value="P:protein K11-linked ubiquitination"/>
    <property type="evidence" value="ECO:0007669"/>
    <property type="project" value="TreeGrafter"/>
</dbReference>
<dbReference type="SUPFAM" id="SSF50978">
    <property type="entry name" value="WD40 repeat-like"/>
    <property type="match status" value="1"/>
</dbReference>
<accession>A0A9W2YIN5</accession>
<dbReference type="RefSeq" id="XP_055862638.1">
    <property type="nucleotide sequence ID" value="XM_056006663.1"/>
</dbReference>